<comment type="caution">
    <text evidence="1">The sequence shown here is derived from an EMBL/GenBank/DDBJ whole genome shotgun (WGS) entry which is preliminary data.</text>
</comment>
<sequence>MFVEGYKGHQAGFHLQGGQVKLLASLRIELLSLEVVLIKYWPEYLRARAVRTEKARNYPRQSREQLFKVFSMGSAAAATGHIFCFDLYAVSNRA</sequence>
<accession>A0A4C1ZIL9</accession>
<dbReference type="Proteomes" id="UP000299102">
    <property type="component" value="Unassembled WGS sequence"/>
</dbReference>
<evidence type="ECO:0000313" key="2">
    <source>
        <dbReference type="Proteomes" id="UP000299102"/>
    </source>
</evidence>
<dbReference type="AlphaFoldDB" id="A0A4C1ZIL9"/>
<evidence type="ECO:0000313" key="1">
    <source>
        <dbReference type="EMBL" id="GBP88336.1"/>
    </source>
</evidence>
<keyword evidence="2" id="KW-1185">Reference proteome</keyword>
<dbReference type="EMBL" id="BGZK01001924">
    <property type="protein sequence ID" value="GBP88336.1"/>
    <property type="molecule type" value="Genomic_DNA"/>
</dbReference>
<proteinExistence type="predicted"/>
<reference evidence="1 2" key="1">
    <citation type="journal article" date="2019" name="Commun. Biol.">
        <title>The bagworm genome reveals a unique fibroin gene that provides high tensile strength.</title>
        <authorList>
            <person name="Kono N."/>
            <person name="Nakamura H."/>
            <person name="Ohtoshi R."/>
            <person name="Tomita M."/>
            <person name="Numata K."/>
            <person name="Arakawa K."/>
        </authorList>
    </citation>
    <scope>NUCLEOTIDE SEQUENCE [LARGE SCALE GENOMIC DNA]</scope>
</reference>
<gene>
    <name evidence="1" type="ORF">EVAR_99773_1</name>
</gene>
<name>A0A4C1ZIL9_EUMVA</name>
<organism evidence="1 2">
    <name type="scientific">Eumeta variegata</name>
    <name type="common">Bagworm moth</name>
    <name type="synonym">Eumeta japonica</name>
    <dbReference type="NCBI Taxonomy" id="151549"/>
    <lineage>
        <taxon>Eukaryota</taxon>
        <taxon>Metazoa</taxon>
        <taxon>Ecdysozoa</taxon>
        <taxon>Arthropoda</taxon>
        <taxon>Hexapoda</taxon>
        <taxon>Insecta</taxon>
        <taxon>Pterygota</taxon>
        <taxon>Neoptera</taxon>
        <taxon>Endopterygota</taxon>
        <taxon>Lepidoptera</taxon>
        <taxon>Glossata</taxon>
        <taxon>Ditrysia</taxon>
        <taxon>Tineoidea</taxon>
        <taxon>Psychidae</taxon>
        <taxon>Oiketicinae</taxon>
        <taxon>Eumeta</taxon>
    </lineage>
</organism>
<protein>
    <submittedName>
        <fullName evidence="1">Uncharacterized protein</fullName>
    </submittedName>
</protein>